<dbReference type="PROSITE" id="PS50011">
    <property type="entry name" value="PROTEIN_KINASE_DOM"/>
    <property type="match status" value="1"/>
</dbReference>
<dbReference type="InterPro" id="IPR000719">
    <property type="entry name" value="Prot_kinase_dom"/>
</dbReference>
<sequence>MKIICSKRWNRQSDENGTIKLSSSHLLDLHSALGTKINRAIMDVTANVRICKPFASASGGFADVYEAEYRPKEEAQEAQDGEWLIVQTSDVVKVAVKILRPDEGLSDARARKRLDRELTVWHRLRHSNIVQLLGKYHAQGRDGMVMPWFTNGNAKTYLQMHPQANRLKLIRDVAAGLAYLHGHQEVIVHGDLKATNVLIKDDGSAVLTDFGLSQFINAHLGRSYNSPTLAGSIHWLSPELAVRMGGSDDENDDDCSPIVRTLASDCWAFGCTALEIATGIPPYSKYRGLRVMKVISGGELPGDKRTFLRLGLPMELWDLLESCWSQSPSNRPQTHRLLSEIRRMESLHHVIPSYDSPIHSDIRTAVGLTQALIQG</sequence>
<dbReference type="HOGENOM" id="CLU_000288_7_18_1"/>
<dbReference type="GO" id="GO:0005524">
    <property type="term" value="F:ATP binding"/>
    <property type="evidence" value="ECO:0007669"/>
    <property type="project" value="InterPro"/>
</dbReference>
<keyword evidence="3" id="KW-1185">Reference proteome</keyword>
<dbReference type="InterPro" id="IPR008271">
    <property type="entry name" value="Ser/Thr_kinase_AS"/>
</dbReference>
<feature type="domain" description="Protein kinase" evidence="1">
    <location>
        <begin position="50"/>
        <end position="351"/>
    </location>
</feature>
<dbReference type="InParanoid" id="A0A067PBF6"/>
<accession>A0A067PBF6</accession>
<dbReference type="PROSITE" id="PS00108">
    <property type="entry name" value="PROTEIN_KINASE_ST"/>
    <property type="match status" value="1"/>
</dbReference>
<dbReference type="EMBL" id="KL197741">
    <property type="protein sequence ID" value="KDQ52258.1"/>
    <property type="molecule type" value="Genomic_DNA"/>
</dbReference>
<dbReference type="SUPFAM" id="SSF56112">
    <property type="entry name" value="Protein kinase-like (PK-like)"/>
    <property type="match status" value="1"/>
</dbReference>
<dbReference type="InterPro" id="IPR011009">
    <property type="entry name" value="Kinase-like_dom_sf"/>
</dbReference>
<dbReference type="PANTHER" id="PTHR44329">
    <property type="entry name" value="SERINE/THREONINE-PROTEIN KINASE TNNI3K-RELATED"/>
    <property type="match status" value="1"/>
</dbReference>
<reference evidence="3" key="1">
    <citation type="journal article" date="2014" name="Proc. Natl. Acad. Sci. U.S.A.">
        <title>Extensive sampling of basidiomycete genomes demonstrates inadequacy of the white-rot/brown-rot paradigm for wood decay fungi.</title>
        <authorList>
            <person name="Riley R."/>
            <person name="Salamov A.A."/>
            <person name="Brown D.W."/>
            <person name="Nagy L.G."/>
            <person name="Floudas D."/>
            <person name="Held B.W."/>
            <person name="Levasseur A."/>
            <person name="Lombard V."/>
            <person name="Morin E."/>
            <person name="Otillar R."/>
            <person name="Lindquist E.A."/>
            <person name="Sun H."/>
            <person name="LaButti K.M."/>
            <person name="Schmutz J."/>
            <person name="Jabbour D."/>
            <person name="Luo H."/>
            <person name="Baker S.E."/>
            <person name="Pisabarro A.G."/>
            <person name="Walton J.D."/>
            <person name="Blanchette R.A."/>
            <person name="Henrissat B."/>
            <person name="Martin F."/>
            <person name="Cullen D."/>
            <person name="Hibbett D.S."/>
            <person name="Grigoriev I.V."/>
        </authorList>
    </citation>
    <scope>NUCLEOTIDE SEQUENCE [LARGE SCALE GENOMIC DNA]</scope>
    <source>
        <strain evidence="3">MUCL 33604</strain>
    </source>
</reference>
<dbReference type="GO" id="GO:0004674">
    <property type="term" value="F:protein serine/threonine kinase activity"/>
    <property type="evidence" value="ECO:0007669"/>
    <property type="project" value="TreeGrafter"/>
</dbReference>
<dbReference type="AlphaFoldDB" id="A0A067PBF6"/>
<dbReference type="Pfam" id="PF07714">
    <property type="entry name" value="PK_Tyr_Ser-Thr"/>
    <property type="match status" value="1"/>
</dbReference>
<name>A0A067PBF6_9AGAM</name>
<gene>
    <name evidence="2" type="ORF">JAAARDRAFT_210657</name>
</gene>
<dbReference type="Gene3D" id="1.10.510.10">
    <property type="entry name" value="Transferase(Phosphotransferase) domain 1"/>
    <property type="match status" value="1"/>
</dbReference>
<organism evidence="2 3">
    <name type="scientific">Jaapia argillacea MUCL 33604</name>
    <dbReference type="NCBI Taxonomy" id="933084"/>
    <lineage>
        <taxon>Eukaryota</taxon>
        <taxon>Fungi</taxon>
        <taxon>Dikarya</taxon>
        <taxon>Basidiomycota</taxon>
        <taxon>Agaricomycotina</taxon>
        <taxon>Agaricomycetes</taxon>
        <taxon>Agaricomycetidae</taxon>
        <taxon>Jaapiales</taxon>
        <taxon>Jaapiaceae</taxon>
        <taxon>Jaapia</taxon>
    </lineage>
</organism>
<evidence type="ECO:0000313" key="2">
    <source>
        <dbReference type="EMBL" id="KDQ52258.1"/>
    </source>
</evidence>
<protein>
    <recommendedName>
        <fullName evidence="1">Protein kinase domain-containing protein</fullName>
    </recommendedName>
</protein>
<dbReference type="SMART" id="SM00220">
    <property type="entry name" value="S_TKc"/>
    <property type="match status" value="1"/>
</dbReference>
<dbReference type="STRING" id="933084.A0A067PBF6"/>
<dbReference type="OrthoDB" id="4062651at2759"/>
<proteinExistence type="predicted"/>
<dbReference type="CDD" id="cd14014">
    <property type="entry name" value="STKc_PknB_like"/>
    <property type="match status" value="1"/>
</dbReference>
<evidence type="ECO:0000313" key="3">
    <source>
        <dbReference type="Proteomes" id="UP000027265"/>
    </source>
</evidence>
<dbReference type="InterPro" id="IPR001245">
    <property type="entry name" value="Ser-Thr/Tyr_kinase_cat_dom"/>
</dbReference>
<dbReference type="InterPro" id="IPR051681">
    <property type="entry name" value="Ser/Thr_Kinases-Pseudokinases"/>
</dbReference>
<dbReference type="Proteomes" id="UP000027265">
    <property type="component" value="Unassembled WGS sequence"/>
</dbReference>
<evidence type="ECO:0000259" key="1">
    <source>
        <dbReference type="PROSITE" id="PS50011"/>
    </source>
</evidence>